<dbReference type="EMBL" id="JAVGVR010000001">
    <property type="protein sequence ID" value="MDQ6595973.1"/>
    <property type="molecule type" value="Genomic_DNA"/>
</dbReference>
<reference evidence="1" key="2">
    <citation type="submission" date="2023-08" db="EMBL/GenBank/DDBJ databases">
        <title>Nitrogen cycling bacteria in agricultural field soils.</title>
        <authorList>
            <person name="Jang J."/>
        </authorList>
    </citation>
    <scope>NUCLEOTIDE SEQUENCE</scope>
    <source>
        <strain evidence="1">PS3-36</strain>
    </source>
</reference>
<keyword evidence="4" id="KW-1185">Reference proteome</keyword>
<protein>
    <submittedName>
        <fullName evidence="2">Uncharacterized protein</fullName>
    </submittedName>
</protein>
<organism evidence="2 3">
    <name type="scientific">Bacillus salipaludis</name>
    <dbReference type="NCBI Taxonomy" id="2547811"/>
    <lineage>
        <taxon>Bacteria</taxon>
        <taxon>Bacillati</taxon>
        <taxon>Bacillota</taxon>
        <taxon>Bacilli</taxon>
        <taxon>Bacillales</taxon>
        <taxon>Bacillaceae</taxon>
        <taxon>Bacillus</taxon>
    </lineage>
</organism>
<dbReference type="Proteomes" id="UP000295132">
    <property type="component" value="Unassembled WGS sequence"/>
</dbReference>
<evidence type="ECO:0000313" key="2">
    <source>
        <dbReference type="EMBL" id="TDK59702.1"/>
    </source>
</evidence>
<dbReference type="Proteomes" id="UP001178888">
    <property type="component" value="Unassembled WGS sequence"/>
</dbReference>
<sequence>MESINLEDLKRFTGGPVEIAIHDAEGGDQAPTVNKTIKKVQSCPDGTHIRFYFDDYYFLAVPLASDVIETETEWSAFDPESGLHYTVKKVQTL</sequence>
<dbReference type="EMBL" id="SMYO01000008">
    <property type="protein sequence ID" value="TDK59702.1"/>
    <property type="molecule type" value="Genomic_DNA"/>
</dbReference>
<proteinExistence type="predicted"/>
<evidence type="ECO:0000313" key="4">
    <source>
        <dbReference type="Proteomes" id="UP001178888"/>
    </source>
</evidence>
<name>A0A4R5VN38_9BACI</name>
<comment type="caution">
    <text evidence="2">The sequence shown here is derived from an EMBL/GenBank/DDBJ whole genome shotgun (WGS) entry which is preliminary data.</text>
</comment>
<evidence type="ECO:0000313" key="1">
    <source>
        <dbReference type="EMBL" id="MDQ6595973.1"/>
    </source>
</evidence>
<dbReference type="RefSeq" id="WP_133336300.1">
    <property type="nucleotide sequence ID" value="NZ_JAVGVR010000001.1"/>
</dbReference>
<evidence type="ECO:0000313" key="3">
    <source>
        <dbReference type="Proteomes" id="UP000295132"/>
    </source>
</evidence>
<dbReference type="AlphaFoldDB" id="A0A4R5VN38"/>
<reference evidence="2 3" key="1">
    <citation type="submission" date="2019-03" db="EMBL/GenBank/DDBJ databases">
        <title>Bacillus niacini sp. nov. a Nicotinate-Metabolizing Mesophile Isolated from Soil.</title>
        <authorList>
            <person name="Zhang G."/>
        </authorList>
    </citation>
    <scope>NUCLEOTIDE SEQUENCE [LARGE SCALE GENOMIC DNA]</scope>
    <source>
        <strain evidence="2 3">WN066</strain>
    </source>
</reference>
<gene>
    <name evidence="2" type="ORF">E2K98_17380</name>
    <name evidence="1" type="ORF">RCG21_06135</name>
</gene>
<accession>A0A4R5VN38</accession>